<feature type="transmembrane region" description="Helical" evidence="1">
    <location>
        <begin position="144"/>
        <end position="166"/>
    </location>
</feature>
<evidence type="ECO:0008006" key="3">
    <source>
        <dbReference type="Google" id="ProtNLM"/>
    </source>
</evidence>
<dbReference type="InterPro" id="IPR038770">
    <property type="entry name" value="Na+/solute_symporter_sf"/>
</dbReference>
<feature type="transmembrane region" description="Helical" evidence="1">
    <location>
        <begin position="294"/>
        <end position="314"/>
    </location>
</feature>
<feature type="transmembrane region" description="Helical" evidence="1">
    <location>
        <begin position="244"/>
        <end position="264"/>
    </location>
</feature>
<dbReference type="EMBL" id="LVYU01000081">
    <property type="protein sequence ID" value="KZB01253.1"/>
    <property type="molecule type" value="Genomic_DNA"/>
</dbReference>
<dbReference type="InterPro" id="IPR016833">
    <property type="entry name" value="Put_Na-Bile_cotransptr"/>
</dbReference>
<reference evidence="2" key="1">
    <citation type="submission" date="2016-03" db="EMBL/GenBank/DDBJ databases">
        <title>Microsymbionts genomes from the relict species Vavilovia formosa.</title>
        <authorList>
            <person name="Chirak E."/>
            <person name="Kimeklis A."/>
            <person name="Kopat V."/>
            <person name="Andronov E."/>
        </authorList>
    </citation>
    <scope>NUCLEOTIDE SEQUENCE [LARGE SCALE GENOMIC DNA]</scope>
    <source>
        <strain evidence="2">Vaf12</strain>
    </source>
</reference>
<keyword evidence="1" id="KW-0812">Transmembrane</keyword>
<dbReference type="AlphaFoldDB" id="A0A154IL47"/>
<keyword evidence="1" id="KW-1133">Transmembrane helix</keyword>
<keyword evidence="1" id="KW-0472">Membrane</keyword>
<protein>
    <recommendedName>
        <fullName evidence="3">Bile acid:sodium symporter</fullName>
    </recommendedName>
</protein>
<feature type="transmembrane region" description="Helical" evidence="1">
    <location>
        <begin position="110"/>
        <end position="132"/>
    </location>
</feature>
<evidence type="ECO:0000256" key="1">
    <source>
        <dbReference type="SAM" id="Phobius"/>
    </source>
</evidence>
<feature type="transmembrane region" description="Helical" evidence="1">
    <location>
        <begin position="178"/>
        <end position="196"/>
    </location>
</feature>
<feature type="transmembrane region" description="Helical" evidence="1">
    <location>
        <begin position="20"/>
        <end position="38"/>
    </location>
</feature>
<name>A0A154IL47_RHILE</name>
<dbReference type="RefSeq" id="WP_062941553.1">
    <property type="nucleotide sequence ID" value="NZ_CP171844.1"/>
</dbReference>
<feature type="transmembrane region" description="Helical" evidence="1">
    <location>
        <begin position="83"/>
        <end position="104"/>
    </location>
</feature>
<organism evidence="2">
    <name type="scientific">Rhizobium leguminosarum</name>
    <dbReference type="NCBI Taxonomy" id="384"/>
    <lineage>
        <taxon>Bacteria</taxon>
        <taxon>Pseudomonadati</taxon>
        <taxon>Pseudomonadota</taxon>
        <taxon>Alphaproteobacteria</taxon>
        <taxon>Hyphomicrobiales</taxon>
        <taxon>Rhizobiaceae</taxon>
        <taxon>Rhizobium/Agrobacterium group</taxon>
        <taxon>Rhizobium</taxon>
    </lineage>
</organism>
<accession>A0A154IL47</accession>
<feature type="transmembrane region" description="Helical" evidence="1">
    <location>
        <begin position="217"/>
        <end position="238"/>
    </location>
</feature>
<feature type="transmembrane region" description="Helical" evidence="1">
    <location>
        <begin position="44"/>
        <end position="62"/>
    </location>
</feature>
<dbReference type="PANTHER" id="PTHR18640:SF5">
    <property type="entry name" value="SODIUM_BILE ACID COTRANSPORTER 7"/>
    <property type="match status" value="1"/>
</dbReference>
<dbReference type="Pfam" id="PF13593">
    <property type="entry name" value="SBF_like"/>
    <property type="match status" value="1"/>
</dbReference>
<sequence length="349" mass="37589">MRDRTMTVLSSRETAMRRFLPDTFTILLVCTVILASLLPASGTFADYFGIATDLAIALLFFLHGARLSRDVVIAGLLHWRLHIVILLTTFGIFPLLGMTLGLIPDTILPQPLYLGILFLCVLPSTVQSSIAFTSMAGGNVPAAICSASASNIFGMFLTPLLVGLLFSVGGHGGFSFDALEQILLQLLAPFIIGQILQPWIGDWIRAKKKILMPVDRGSILMVVYLAFSTAVVEGLWHTFSIADIAVVIVADMVLLAIVLMLTMFGSRWLGFNKADQITITFCGSKKSLASGVPMANVIFAGQSIGAIVLPLMLFHQIQLMVCAVIAQKYAAAAARRATDKEIDEATSPA</sequence>
<dbReference type="GO" id="GO:0005886">
    <property type="term" value="C:plasma membrane"/>
    <property type="evidence" value="ECO:0007669"/>
    <property type="project" value="TreeGrafter"/>
</dbReference>
<proteinExistence type="predicted"/>
<comment type="caution">
    <text evidence="2">The sequence shown here is derived from an EMBL/GenBank/DDBJ whole genome shotgun (WGS) entry which is preliminary data.</text>
</comment>
<evidence type="ECO:0000313" key="2">
    <source>
        <dbReference type="EMBL" id="KZB01253.1"/>
    </source>
</evidence>
<dbReference type="PIRSF" id="PIRSF026166">
    <property type="entry name" value="UCP026166"/>
    <property type="match status" value="1"/>
</dbReference>
<dbReference type="PANTHER" id="PTHR18640">
    <property type="entry name" value="SOLUTE CARRIER FAMILY 10 MEMBER 7"/>
    <property type="match status" value="1"/>
</dbReference>
<gene>
    <name evidence="2" type="ORF">A4A59_14740</name>
</gene>
<dbReference type="Gene3D" id="1.20.1530.20">
    <property type="match status" value="1"/>
</dbReference>